<reference evidence="1 2" key="1">
    <citation type="submission" date="2021-02" db="EMBL/GenBank/DDBJ databases">
        <title>De Novo genome assembly of isolated myxobacteria.</title>
        <authorList>
            <person name="Stevens D.C."/>
        </authorList>
    </citation>
    <scope>NUCLEOTIDE SEQUENCE [LARGE SCALE GENOMIC DNA]</scope>
    <source>
        <strain evidence="2">SCPEA02</strain>
    </source>
</reference>
<dbReference type="RefSeq" id="WP_206720614.1">
    <property type="nucleotide sequence ID" value="NZ_CP071090.1"/>
</dbReference>
<name>A0ABX7NKR1_9BACT</name>
<dbReference type="Proteomes" id="UP000662747">
    <property type="component" value="Chromosome"/>
</dbReference>
<proteinExistence type="predicted"/>
<sequence length="260" mass="29295">MDRLRDTAVYEDDLASALRNLEDAELPLELAGEFCEEATSLLRVLAICRLLREADVDGFHHDLHRSALSRRDYLARCEREGYADHFTVASRTEPFFDALAAGSLALARDLAKRAAPGPREGEEYPEDYHYANLLHRHVLVDGQDETGELERLLTTLEAHQDGARVDLCRSLVRHDGRSFEAAFQALLEERANEVARQEAHAMTSASAITNGYIFIEGLAWMRLAEHARPPLPVPEECRFCPALARMPMQRPFPGDRYPLG</sequence>
<gene>
    <name evidence="1" type="ORF">JY651_27155</name>
</gene>
<accession>A0ABX7NKR1</accession>
<dbReference type="Pfam" id="PF15575">
    <property type="entry name" value="Imm49"/>
    <property type="match status" value="1"/>
</dbReference>
<dbReference type="EMBL" id="CP071090">
    <property type="protein sequence ID" value="QSQ19026.1"/>
    <property type="molecule type" value="Genomic_DNA"/>
</dbReference>
<keyword evidence="2" id="KW-1185">Reference proteome</keyword>
<protein>
    <submittedName>
        <fullName evidence="1">Immunity 49 family protein</fullName>
    </submittedName>
</protein>
<dbReference type="InterPro" id="IPR029074">
    <property type="entry name" value="Imm49"/>
</dbReference>
<evidence type="ECO:0000313" key="2">
    <source>
        <dbReference type="Proteomes" id="UP000662747"/>
    </source>
</evidence>
<evidence type="ECO:0000313" key="1">
    <source>
        <dbReference type="EMBL" id="QSQ19026.1"/>
    </source>
</evidence>
<organism evidence="1 2">
    <name type="scientific">Pyxidicoccus parkwayensis</name>
    <dbReference type="NCBI Taxonomy" id="2813578"/>
    <lineage>
        <taxon>Bacteria</taxon>
        <taxon>Pseudomonadati</taxon>
        <taxon>Myxococcota</taxon>
        <taxon>Myxococcia</taxon>
        <taxon>Myxococcales</taxon>
        <taxon>Cystobacterineae</taxon>
        <taxon>Myxococcaceae</taxon>
        <taxon>Pyxidicoccus</taxon>
    </lineage>
</organism>